<reference evidence="9 10" key="1">
    <citation type="journal article" date="2021" name="DNA Res.">
        <title>Genome analysis of Candida subhashii reveals its hybrid nature and dual mitochondrial genome conformations.</title>
        <authorList>
            <person name="Mixao V."/>
            <person name="Hegedusova E."/>
            <person name="Saus E."/>
            <person name="Pryszcz L.P."/>
            <person name="Cillingova A."/>
            <person name="Nosek J."/>
            <person name="Gabaldon T."/>
        </authorList>
    </citation>
    <scope>NUCLEOTIDE SEQUENCE [LARGE SCALE GENOMIC DNA]</scope>
    <source>
        <strain evidence="9 10">CBS 10753</strain>
    </source>
</reference>
<evidence type="ECO:0000256" key="2">
    <source>
        <dbReference type="ARBA" id="ARBA00022559"/>
    </source>
</evidence>
<dbReference type="EMBL" id="JAGSYN010000161">
    <property type="protein sequence ID" value="KAG7662805.1"/>
    <property type="molecule type" value="Genomic_DNA"/>
</dbReference>
<dbReference type="GO" id="GO:0006979">
    <property type="term" value="P:response to oxidative stress"/>
    <property type="evidence" value="ECO:0007669"/>
    <property type="project" value="TreeGrafter"/>
</dbReference>
<dbReference type="RefSeq" id="XP_049263038.1">
    <property type="nucleotide sequence ID" value="XM_049407537.1"/>
</dbReference>
<keyword evidence="3 7" id="KW-0049">Antioxidant</keyword>
<feature type="domain" description="Thioredoxin" evidence="8">
    <location>
        <begin position="36"/>
        <end position="200"/>
    </location>
</feature>
<keyword evidence="2 7" id="KW-0575">Peroxidase</keyword>
<keyword evidence="5 7" id="KW-0676">Redox-active center</keyword>
<comment type="similarity">
    <text evidence="6">Belongs to the peroxiredoxin family. Prx6 subfamily.</text>
</comment>
<dbReference type="NCBIfam" id="NF009668">
    <property type="entry name" value="PRK13189.1"/>
    <property type="match status" value="1"/>
</dbReference>
<dbReference type="GO" id="GO:0045454">
    <property type="term" value="P:cell redox homeostasis"/>
    <property type="evidence" value="ECO:0007669"/>
    <property type="project" value="TreeGrafter"/>
</dbReference>
<dbReference type="InterPro" id="IPR000866">
    <property type="entry name" value="AhpC/TSA"/>
</dbReference>
<dbReference type="OrthoDB" id="2996783at2759"/>
<dbReference type="InterPro" id="IPR045020">
    <property type="entry name" value="PRX_1cys"/>
</dbReference>
<dbReference type="PIRSF" id="PIRSF000239">
    <property type="entry name" value="AHPC"/>
    <property type="match status" value="1"/>
</dbReference>
<protein>
    <recommendedName>
        <fullName evidence="8">Thioredoxin domain-containing protein</fullName>
    </recommendedName>
</protein>
<dbReference type="Proteomes" id="UP000694255">
    <property type="component" value="Unassembled WGS sequence"/>
</dbReference>
<name>A0A8J5QLR2_9ASCO</name>
<dbReference type="InterPro" id="IPR019479">
    <property type="entry name" value="Peroxiredoxin_C"/>
</dbReference>
<comment type="function">
    <text evidence="7">Thiol-specific peroxidase that catalyzes the reduction of hydrogen peroxide and organic hydroperoxides to water and alcohols, respectively.</text>
</comment>
<dbReference type="GO" id="GO:0042744">
    <property type="term" value="P:hydrogen peroxide catabolic process"/>
    <property type="evidence" value="ECO:0007669"/>
    <property type="project" value="TreeGrafter"/>
</dbReference>
<evidence type="ECO:0000256" key="1">
    <source>
        <dbReference type="ARBA" id="ARBA00009796"/>
    </source>
</evidence>
<evidence type="ECO:0000256" key="3">
    <source>
        <dbReference type="ARBA" id="ARBA00022862"/>
    </source>
</evidence>
<proteinExistence type="inferred from homology"/>
<keyword evidence="4 7" id="KW-0560">Oxidoreductase</keyword>
<evidence type="ECO:0000313" key="9">
    <source>
        <dbReference type="EMBL" id="KAG7662805.1"/>
    </source>
</evidence>
<dbReference type="GO" id="GO:0005829">
    <property type="term" value="C:cytosol"/>
    <property type="evidence" value="ECO:0007669"/>
    <property type="project" value="TreeGrafter"/>
</dbReference>
<dbReference type="InterPro" id="IPR024706">
    <property type="entry name" value="Peroxiredoxin_AhpC-typ"/>
</dbReference>
<evidence type="ECO:0000256" key="4">
    <source>
        <dbReference type="ARBA" id="ARBA00023002"/>
    </source>
</evidence>
<dbReference type="GO" id="GO:0008379">
    <property type="term" value="F:thioredoxin peroxidase activity"/>
    <property type="evidence" value="ECO:0007669"/>
    <property type="project" value="TreeGrafter"/>
</dbReference>
<dbReference type="PANTHER" id="PTHR10681">
    <property type="entry name" value="THIOREDOXIN PEROXIDASE"/>
    <property type="match status" value="1"/>
</dbReference>
<dbReference type="Pfam" id="PF00578">
    <property type="entry name" value="AhpC-TSA"/>
    <property type="match status" value="1"/>
</dbReference>
<dbReference type="InterPro" id="IPR050217">
    <property type="entry name" value="Peroxiredoxin"/>
</dbReference>
<comment type="caution">
    <text evidence="9">The sequence shown here is derived from an EMBL/GenBank/DDBJ whole genome shotgun (WGS) entry which is preliminary data.</text>
</comment>
<dbReference type="InterPro" id="IPR013766">
    <property type="entry name" value="Thioredoxin_domain"/>
</dbReference>
<dbReference type="FunFam" id="3.30.1020.10:FF:000001">
    <property type="entry name" value="1-Cys peroxiredoxin"/>
    <property type="match status" value="1"/>
</dbReference>
<evidence type="ECO:0000256" key="5">
    <source>
        <dbReference type="ARBA" id="ARBA00023284"/>
    </source>
</evidence>
<comment type="similarity">
    <text evidence="1">Belongs to the peroxiredoxin family. AhpC/Prx1 subfamily.</text>
</comment>
<evidence type="ECO:0000259" key="8">
    <source>
        <dbReference type="PROSITE" id="PS51352"/>
    </source>
</evidence>
<keyword evidence="10" id="KW-1185">Reference proteome</keyword>
<dbReference type="Pfam" id="PF10417">
    <property type="entry name" value="1-cysPrx_C"/>
    <property type="match status" value="1"/>
</dbReference>
<evidence type="ECO:0000256" key="7">
    <source>
        <dbReference type="PIRNR" id="PIRNR000239"/>
    </source>
</evidence>
<dbReference type="GO" id="GO:0033554">
    <property type="term" value="P:cellular response to stress"/>
    <property type="evidence" value="ECO:0007669"/>
    <property type="project" value="TreeGrafter"/>
</dbReference>
<accession>A0A8J5QLR2</accession>
<dbReference type="PROSITE" id="PS51352">
    <property type="entry name" value="THIOREDOXIN_2"/>
    <property type="match status" value="1"/>
</dbReference>
<evidence type="ECO:0000256" key="6">
    <source>
        <dbReference type="ARBA" id="ARBA00025719"/>
    </source>
</evidence>
<dbReference type="GeneID" id="73470459"/>
<dbReference type="PANTHER" id="PTHR10681:SF128">
    <property type="entry name" value="THIOREDOXIN-DEPENDENT PEROXIDE REDUCTASE, MITOCHONDRIAL"/>
    <property type="match status" value="1"/>
</dbReference>
<evidence type="ECO:0000313" key="10">
    <source>
        <dbReference type="Proteomes" id="UP000694255"/>
    </source>
</evidence>
<dbReference type="CDD" id="cd03016">
    <property type="entry name" value="PRX_1cys"/>
    <property type="match status" value="1"/>
</dbReference>
<organism evidence="9 10">
    <name type="scientific">[Candida] subhashii</name>
    <dbReference type="NCBI Taxonomy" id="561895"/>
    <lineage>
        <taxon>Eukaryota</taxon>
        <taxon>Fungi</taxon>
        <taxon>Dikarya</taxon>
        <taxon>Ascomycota</taxon>
        <taxon>Saccharomycotina</taxon>
        <taxon>Pichiomycetes</taxon>
        <taxon>Debaryomycetaceae</taxon>
        <taxon>Spathaspora</taxon>
    </lineage>
</organism>
<sequence length="248" mass="27863">MFTRQLFRSIPLRATPVIRPQFARFISFAQADQPRIRIGSTAPNFQVDTTKGKIDFHEFIGNDWVILFSHPADFTPICTTELGAFSRLKGEFDKRGVKLIGLSTEGVDSHNAWVKDIEEVETQGKEFAFPIIADLNKEVAFKYDMVTEEDFKNLKSGMVATVRSVFIIDPKKTIRLTLTYPASTGRSTTEILRVVDALQTSDKHGVATPVDWTPGQEVVIPPSVSDADAKAKFGEFRTVKPYLRYTKV</sequence>
<gene>
    <name evidence="9" type="ORF">J8A68_003659</name>
</gene>
<dbReference type="AlphaFoldDB" id="A0A8J5QLR2"/>
<dbReference type="FunFam" id="3.40.30.10:FF:000011">
    <property type="entry name" value="Peroxiredoxin PRX1"/>
    <property type="match status" value="1"/>
</dbReference>